<protein>
    <submittedName>
        <fullName evidence="8">6-O-methylguanine DNA methyltransferase</fullName>
    </submittedName>
</protein>
<accession>A0A2M7ZVI3</accession>
<reference evidence="9" key="1">
    <citation type="submission" date="2017-09" db="EMBL/GenBank/DDBJ databases">
        <title>Depth-based differentiation of microbial function through sediment-hosted aquifers and enrichment of novel symbionts in the deep terrestrial subsurface.</title>
        <authorList>
            <person name="Probst A.J."/>
            <person name="Ladd B."/>
            <person name="Jarett J.K."/>
            <person name="Geller-Mcgrath D.E."/>
            <person name="Sieber C.M.K."/>
            <person name="Emerson J.B."/>
            <person name="Anantharaman K."/>
            <person name="Thomas B.C."/>
            <person name="Malmstrom R."/>
            <person name="Stieglmeier M."/>
            <person name="Klingl A."/>
            <person name="Woyke T."/>
            <person name="Ryan C.M."/>
            <person name="Banfield J.F."/>
        </authorList>
    </citation>
    <scope>NUCLEOTIDE SEQUENCE [LARGE SCALE GENOMIC DNA]</scope>
</reference>
<keyword evidence="4" id="KW-0227">DNA damage</keyword>
<evidence type="ECO:0000256" key="5">
    <source>
        <dbReference type="ARBA" id="ARBA00023204"/>
    </source>
</evidence>
<dbReference type="GO" id="GO:0032259">
    <property type="term" value="P:methylation"/>
    <property type="evidence" value="ECO:0007669"/>
    <property type="project" value="UniProtKB-KW"/>
</dbReference>
<dbReference type="InterPro" id="IPR014048">
    <property type="entry name" value="MethylDNA_cys_MeTrfase_DNA-bd"/>
</dbReference>
<comment type="catalytic activity">
    <reaction evidence="1">
        <text>a 4-O-methyl-thymidine in DNA + L-cysteinyl-[protein] = a thymidine in DNA + S-methyl-L-cysteinyl-[protein]</text>
        <dbReference type="Rhea" id="RHEA:53428"/>
        <dbReference type="Rhea" id="RHEA-COMP:10131"/>
        <dbReference type="Rhea" id="RHEA-COMP:10132"/>
        <dbReference type="Rhea" id="RHEA-COMP:13555"/>
        <dbReference type="Rhea" id="RHEA-COMP:13556"/>
        <dbReference type="ChEBI" id="CHEBI:29950"/>
        <dbReference type="ChEBI" id="CHEBI:82612"/>
        <dbReference type="ChEBI" id="CHEBI:137386"/>
        <dbReference type="ChEBI" id="CHEBI:137387"/>
        <dbReference type="EC" id="2.1.1.63"/>
    </reaction>
</comment>
<evidence type="ECO:0000256" key="4">
    <source>
        <dbReference type="ARBA" id="ARBA00022763"/>
    </source>
</evidence>
<name>A0A2M7ZVI3_9BACT</name>
<proteinExistence type="predicted"/>
<dbReference type="PANTHER" id="PTHR10815">
    <property type="entry name" value="METHYLATED-DNA--PROTEIN-CYSTEINE METHYLTRANSFERASE"/>
    <property type="match status" value="1"/>
</dbReference>
<dbReference type="Gene3D" id="1.10.10.10">
    <property type="entry name" value="Winged helix-like DNA-binding domain superfamily/Winged helix DNA-binding domain"/>
    <property type="match status" value="1"/>
</dbReference>
<dbReference type="Proteomes" id="UP000229156">
    <property type="component" value="Unassembled WGS sequence"/>
</dbReference>
<keyword evidence="3 8" id="KW-0808">Transferase</keyword>
<dbReference type="InterPro" id="IPR036388">
    <property type="entry name" value="WH-like_DNA-bd_sf"/>
</dbReference>
<evidence type="ECO:0000313" key="9">
    <source>
        <dbReference type="Proteomes" id="UP000229156"/>
    </source>
</evidence>
<dbReference type="PROSITE" id="PS00374">
    <property type="entry name" value="MGMT"/>
    <property type="match status" value="1"/>
</dbReference>
<organism evidence="8 9">
    <name type="scientific">bacterium (Candidatus Gribaldobacteria) CG_4_9_14_3_um_filter_36_15</name>
    <dbReference type="NCBI Taxonomy" id="2014269"/>
    <lineage>
        <taxon>Bacteria</taxon>
        <taxon>Candidatus Gribaldobacteria</taxon>
    </lineage>
</organism>
<dbReference type="GO" id="GO:0006281">
    <property type="term" value="P:DNA repair"/>
    <property type="evidence" value="ECO:0007669"/>
    <property type="project" value="UniProtKB-KW"/>
</dbReference>
<evidence type="ECO:0000256" key="3">
    <source>
        <dbReference type="ARBA" id="ARBA00022679"/>
    </source>
</evidence>
<dbReference type="AlphaFoldDB" id="A0A2M7ZVI3"/>
<evidence type="ECO:0000256" key="1">
    <source>
        <dbReference type="ARBA" id="ARBA00001286"/>
    </source>
</evidence>
<evidence type="ECO:0000256" key="6">
    <source>
        <dbReference type="ARBA" id="ARBA00049348"/>
    </source>
</evidence>
<keyword evidence="5" id="KW-0234">DNA repair</keyword>
<keyword evidence="2 8" id="KW-0489">Methyltransferase</keyword>
<dbReference type="InterPro" id="IPR036217">
    <property type="entry name" value="MethylDNA_cys_MeTrfase_DNAb"/>
</dbReference>
<dbReference type="PANTHER" id="PTHR10815:SF13">
    <property type="entry name" value="METHYLATED-DNA--PROTEIN-CYSTEINE METHYLTRANSFERASE"/>
    <property type="match status" value="1"/>
</dbReference>
<evidence type="ECO:0000259" key="7">
    <source>
        <dbReference type="Pfam" id="PF01035"/>
    </source>
</evidence>
<dbReference type="NCBIfam" id="TIGR00589">
    <property type="entry name" value="ogt"/>
    <property type="match status" value="1"/>
</dbReference>
<evidence type="ECO:0000313" key="8">
    <source>
        <dbReference type="EMBL" id="PJB09316.1"/>
    </source>
</evidence>
<dbReference type="GO" id="GO:0003908">
    <property type="term" value="F:methylated-DNA-[protein]-cysteine S-methyltransferase activity"/>
    <property type="evidence" value="ECO:0007669"/>
    <property type="project" value="UniProtKB-EC"/>
</dbReference>
<dbReference type="EMBL" id="PFUT01000014">
    <property type="protein sequence ID" value="PJB09316.1"/>
    <property type="molecule type" value="Genomic_DNA"/>
</dbReference>
<sequence>MSFKEKVFKIVKKIPKGKVINYKEVAQRAGRPRAWRAVGNILSKNKNPEVPCHRVIRSDGKLGGYNRGLKKKNALLKEDGYFI</sequence>
<comment type="caution">
    <text evidence="8">The sequence shown here is derived from an EMBL/GenBank/DDBJ whole genome shotgun (WGS) entry which is preliminary data.</text>
</comment>
<dbReference type="SUPFAM" id="SSF46767">
    <property type="entry name" value="Methylated DNA-protein cysteine methyltransferase, C-terminal domain"/>
    <property type="match status" value="1"/>
</dbReference>
<dbReference type="InterPro" id="IPR001497">
    <property type="entry name" value="MethylDNA_cys_MeTrfase_AS"/>
</dbReference>
<dbReference type="Pfam" id="PF01035">
    <property type="entry name" value="DNA_binding_1"/>
    <property type="match status" value="1"/>
</dbReference>
<dbReference type="CDD" id="cd06445">
    <property type="entry name" value="ATase"/>
    <property type="match status" value="1"/>
</dbReference>
<evidence type="ECO:0000256" key="2">
    <source>
        <dbReference type="ARBA" id="ARBA00022603"/>
    </source>
</evidence>
<gene>
    <name evidence="8" type="ORF">CO121_00620</name>
</gene>
<comment type="catalytic activity">
    <reaction evidence="6">
        <text>a 6-O-methyl-2'-deoxyguanosine in DNA + L-cysteinyl-[protein] = S-methyl-L-cysteinyl-[protein] + a 2'-deoxyguanosine in DNA</text>
        <dbReference type="Rhea" id="RHEA:24000"/>
        <dbReference type="Rhea" id="RHEA-COMP:10131"/>
        <dbReference type="Rhea" id="RHEA-COMP:10132"/>
        <dbReference type="Rhea" id="RHEA-COMP:11367"/>
        <dbReference type="Rhea" id="RHEA-COMP:11368"/>
        <dbReference type="ChEBI" id="CHEBI:29950"/>
        <dbReference type="ChEBI" id="CHEBI:82612"/>
        <dbReference type="ChEBI" id="CHEBI:85445"/>
        <dbReference type="ChEBI" id="CHEBI:85448"/>
        <dbReference type="EC" id="2.1.1.63"/>
    </reaction>
</comment>
<feature type="domain" description="Methylated-DNA-[protein]-cysteine S-methyltransferase DNA binding" evidence="7">
    <location>
        <begin position="3"/>
        <end position="80"/>
    </location>
</feature>